<dbReference type="EMBL" id="JASBWS010000006">
    <property type="protein sequence ID" value="KAJ9115279.1"/>
    <property type="molecule type" value="Genomic_DNA"/>
</dbReference>
<name>A0ACC2WVV5_9TREE</name>
<evidence type="ECO:0000313" key="1">
    <source>
        <dbReference type="EMBL" id="KAJ9115279.1"/>
    </source>
</evidence>
<sequence>MARVGADGLLYGPHTPGDDNFHNPLTNIDFRVTAPIRKSSVSSGYIEPSSSGNNSGATTLKAEKKPTTSTKGARSTSKGDKGIHGDPVHSQAGSTEATSAIQQAEVASHGGERSFGTNLTTGEREYLSQYDHLRDQRPSPGTPIERWETDMGDAASVNTALSDATGRTIDSDLSGGNQSSDIEIY</sequence>
<proteinExistence type="predicted"/>
<accession>A0ACC2WVV5</accession>
<evidence type="ECO:0000313" key="2">
    <source>
        <dbReference type="Proteomes" id="UP001230649"/>
    </source>
</evidence>
<keyword evidence="2" id="KW-1185">Reference proteome</keyword>
<organism evidence="1 2">
    <name type="scientific">Naganishia adeliensis</name>
    <dbReference type="NCBI Taxonomy" id="92952"/>
    <lineage>
        <taxon>Eukaryota</taxon>
        <taxon>Fungi</taxon>
        <taxon>Dikarya</taxon>
        <taxon>Basidiomycota</taxon>
        <taxon>Agaricomycotina</taxon>
        <taxon>Tremellomycetes</taxon>
        <taxon>Filobasidiales</taxon>
        <taxon>Filobasidiaceae</taxon>
        <taxon>Naganishia</taxon>
    </lineage>
</organism>
<comment type="caution">
    <text evidence="1">The sequence shown here is derived from an EMBL/GenBank/DDBJ whole genome shotgun (WGS) entry which is preliminary data.</text>
</comment>
<reference evidence="1" key="1">
    <citation type="submission" date="2023-04" db="EMBL/GenBank/DDBJ databases">
        <title>Draft Genome sequencing of Naganishia species isolated from polar environments using Oxford Nanopore Technology.</title>
        <authorList>
            <person name="Leo P."/>
            <person name="Venkateswaran K."/>
        </authorList>
    </citation>
    <scope>NUCLEOTIDE SEQUENCE</scope>
    <source>
        <strain evidence="1">MNA-CCFEE 5262</strain>
    </source>
</reference>
<dbReference type="Proteomes" id="UP001230649">
    <property type="component" value="Unassembled WGS sequence"/>
</dbReference>
<protein>
    <submittedName>
        <fullName evidence="1">Uncharacterized protein</fullName>
    </submittedName>
</protein>
<gene>
    <name evidence="1" type="ORF">QFC20_001146</name>
</gene>